<evidence type="ECO:0000256" key="2">
    <source>
        <dbReference type="SAM" id="SignalP"/>
    </source>
</evidence>
<dbReference type="Proteomes" id="UP000504615">
    <property type="component" value="Unplaced"/>
</dbReference>
<keyword evidence="3" id="KW-1185">Reference proteome</keyword>
<dbReference type="AlphaFoldDB" id="A0A6I9WW34"/>
<dbReference type="RefSeq" id="XP_011644108.1">
    <property type="nucleotide sequence ID" value="XM_011645806.2"/>
</dbReference>
<evidence type="ECO:0000256" key="1">
    <source>
        <dbReference type="SAM" id="MobiDB-lite"/>
    </source>
</evidence>
<protein>
    <submittedName>
        <fullName evidence="4">Location of vulva defective 1-like isoform X1</fullName>
    </submittedName>
</protein>
<organism evidence="3 4">
    <name type="scientific">Pogonomyrmex barbatus</name>
    <name type="common">red harvester ant</name>
    <dbReference type="NCBI Taxonomy" id="144034"/>
    <lineage>
        <taxon>Eukaryota</taxon>
        <taxon>Metazoa</taxon>
        <taxon>Ecdysozoa</taxon>
        <taxon>Arthropoda</taxon>
        <taxon>Hexapoda</taxon>
        <taxon>Insecta</taxon>
        <taxon>Pterygota</taxon>
        <taxon>Neoptera</taxon>
        <taxon>Endopterygota</taxon>
        <taxon>Hymenoptera</taxon>
        <taxon>Apocrita</taxon>
        <taxon>Aculeata</taxon>
        <taxon>Formicoidea</taxon>
        <taxon>Formicidae</taxon>
        <taxon>Myrmicinae</taxon>
        <taxon>Pogonomyrmex</taxon>
    </lineage>
</organism>
<dbReference type="GeneID" id="105431553"/>
<feature type="signal peptide" evidence="2">
    <location>
        <begin position="1"/>
        <end position="19"/>
    </location>
</feature>
<evidence type="ECO:0000313" key="4">
    <source>
        <dbReference type="RefSeq" id="XP_011644108.1"/>
    </source>
</evidence>
<dbReference type="OrthoDB" id="7688750at2759"/>
<dbReference type="KEGG" id="pbar:105431553"/>
<gene>
    <name evidence="4" type="primary">LOC105431553</name>
</gene>
<feature type="compositionally biased region" description="Low complexity" evidence="1">
    <location>
        <begin position="165"/>
        <end position="200"/>
    </location>
</feature>
<feature type="chain" id="PRO_5026752114" evidence="2">
    <location>
        <begin position="20"/>
        <end position="395"/>
    </location>
</feature>
<feature type="region of interest" description="Disordered" evidence="1">
    <location>
        <begin position="163"/>
        <end position="200"/>
    </location>
</feature>
<accession>A0A6I9WW34</accession>
<evidence type="ECO:0000313" key="3">
    <source>
        <dbReference type="Proteomes" id="UP000504615"/>
    </source>
</evidence>
<keyword evidence="2" id="KW-0732">Signal</keyword>
<reference evidence="4" key="1">
    <citation type="submission" date="2025-08" db="UniProtKB">
        <authorList>
            <consortium name="RefSeq"/>
        </authorList>
    </citation>
    <scope>IDENTIFICATION</scope>
</reference>
<proteinExistence type="predicted"/>
<name>A0A6I9WW34_9HYME</name>
<sequence>MSPVSGVLLLLLTCQLATSTPIFDRDGIGLHGRSSGFGETVRDWFRVIKERIVGKWQEWFGRDNPTPNLSPQDILNIDKSIESRIPSYPGFFLDLSSLSFDPKRDWGVRLGNWYIIRKVTGDSFNPDSDSDEWDLRPLLPNLPSPPILGINWTPDFRKFEIPEATQSPTTTPNIETTTSRQQTTQTVTQTQSVLTSTESTVTTTEETVATTEETAATTEETVVSTETIISTESIPITIELTRTSTEPNVTTEKILTSRESVTNTESVTVSTESVLVSTESKTELTNVSSVESTILTTESMSSTVVEPSLTSVKSIETFTESIVITTESIMTSTEELTTITTSTEPPVTSTIITSTESPITTELILPTFNKRIEDNEISKRTTMKPHPASAEVIMF</sequence>